<dbReference type="Gramene" id="Pp3c5_22720V3.3">
    <property type="protein sequence ID" value="Pp3c5_22720V3.3"/>
    <property type="gene ID" value="Pp3c5_22720"/>
</dbReference>
<protein>
    <recommendedName>
        <fullName evidence="6">Sister chromatid cohesion protein DCC1</fullName>
    </recommendedName>
</protein>
<name>A0A2K1KKR2_PHYPA</name>
<evidence type="ECO:0000313" key="5">
    <source>
        <dbReference type="Proteomes" id="UP000006727"/>
    </source>
</evidence>
<dbReference type="Proteomes" id="UP000006727">
    <property type="component" value="Chromosome 5"/>
</dbReference>
<keyword evidence="5" id="KW-1185">Reference proteome</keyword>
<dbReference type="PaxDb" id="3218-PP1S23_71V6.1"/>
<dbReference type="PANTHER" id="PTHR13395">
    <property type="entry name" value="SISTER CHROMATID COHESION PROTEIN DCC1-RELATED"/>
    <property type="match status" value="1"/>
</dbReference>
<dbReference type="EnsemblPlants" id="Pp3c5_22720V3.2">
    <property type="protein sequence ID" value="Pp3c5_22720V3.2"/>
    <property type="gene ID" value="Pp3c5_22720"/>
</dbReference>
<dbReference type="GO" id="GO:0031390">
    <property type="term" value="C:Ctf18 RFC-like complex"/>
    <property type="evidence" value="ECO:0000318"/>
    <property type="project" value="GO_Central"/>
</dbReference>
<dbReference type="AlphaFoldDB" id="A0A2K1KKR2"/>
<sequence length="390" mass="44135">MAELLDLNVNGSVTVGYSDSFATEEFKLLEVDESVLKELLNDGLTIKGDPNDEAVLCTSSTTYAIKYVSTSNTVLLLSPTQHSTLQSDATDCPENEKDCTRPTSAGVVAMVPGLIELVETAPRLDKLKVLLNQRPYTEDLDEEQMLEEDERGRTGLYTMDDLANQVQASYSQIKAALESVQAVEIEGFWRIVDGNFMQGLLDVILLTAVQHDWNIKLLQESEVVQVVRNDGYTPKIIEHCLACYGKEVETNVQEPDTRKWELEESKVCVHYAKQLLRSVPKWRLEDFLNAWKRNIPTGLQPELEMLKGEVLIERIGADSWLRLFSVSSLPTKPAERFSALFKENPKWEWDDLEPYLRGMQAPGQSVEAMLLRYTRKTQISPNVPAMYTPR</sequence>
<dbReference type="GO" id="GO:0000785">
    <property type="term" value="C:chromatin"/>
    <property type="evidence" value="ECO:0000318"/>
    <property type="project" value="GO_Central"/>
</dbReference>
<dbReference type="GO" id="GO:0000775">
    <property type="term" value="C:chromosome, centromeric region"/>
    <property type="evidence" value="ECO:0000318"/>
    <property type="project" value="GO_Central"/>
</dbReference>
<dbReference type="FunCoup" id="A0A2K1KKR2">
    <property type="interactions" value="3049"/>
</dbReference>
<dbReference type="EnsemblPlants" id="Pp3c5_22720V3.1">
    <property type="protein sequence ID" value="Pp3c5_22720V3.1"/>
    <property type="gene ID" value="Pp3c5_22720"/>
</dbReference>
<proteinExistence type="inferred from homology"/>
<comment type="similarity">
    <text evidence="1">Belongs to the DCC1 family.</text>
</comment>
<dbReference type="GO" id="GO:0006260">
    <property type="term" value="P:DNA replication"/>
    <property type="evidence" value="ECO:0007669"/>
    <property type="project" value="UniProtKB-KW"/>
</dbReference>
<dbReference type="EMBL" id="ABEU02000005">
    <property type="protein sequence ID" value="PNR54362.1"/>
    <property type="molecule type" value="Genomic_DNA"/>
</dbReference>
<dbReference type="RefSeq" id="XP_024376037.1">
    <property type="nucleotide sequence ID" value="XM_024520269.2"/>
</dbReference>
<dbReference type="OMA" id="DSESWPF"/>
<dbReference type="Gramene" id="Pp3c5_22720V3.2">
    <property type="protein sequence ID" value="Pp3c5_22720V3.2"/>
    <property type="gene ID" value="Pp3c5_22720"/>
</dbReference>
<dbReference type="RefSeq" id="XP_024376035.1">
    <property type="nucleotide sequence ID" value="XM_024520267.2"/>
</dbReference>
<reference evidence="3 5" key="1">
    <citation type="journal article" date="2008" name="Science">
        <title>The Physcomitrella genome reveals evolutionary insights into the conquest of land by plants.</title>
        <authorList>
            <person name="Rensing S."/>
            <person name="Lang D."/>
            <person name="Zimmer A."/>
            <person name="Terry A."/>
            <person name="Salamov A."/>
            <person name="Shapiro H."/>
            <person name="Nishiyama T."/>
            <person name="Perroud P.-F."/>
            <person name="Lindquist E."/>
            <person name="Kamisugi Y."/>
            <person name="Tanahashi T."/>
            <person name="Sakakibara K."/>
            <person name="Fujita T."/>
            <person name="Oishi K."/>
            <person name="Shin-I T."/>
            <person name="Kuroki Y."/>
            <person name="Toyoda A."/>
            <person name="Suzuki Y."/>
            <person name="Hashimoto A."/>
            <person name="Yamaguchi K."/>
            <person name="Sugano A."/>
            <person name="Kohara Y."/>
            <person name="Fujiyama A."/>
            <person name="Anterola A."/>
            <person name="Aoki S."/>
            <person name="Ashton N."/>
            <person name="Barbazuk W.B."/>
            <person name="Barker E."/>
            <person name="Bennetzen J."/>
            <person name="Bezanilla M."/>
            <person name="Blankenship R."/>
            <person name="Cho S.H."/>
            <person name="Dutcher S."/>
            <person name="Estelle M."/>
            <person name="Fawcett J.A."/>
            <person name="Gundlach H."/>
            <person name="Hanada K."/>
            <person name="Heyl A."/>
            <person name="Hicks K.A."/>
            <person name="Hugh J."/>
            <person name="Lohr M."/>
            <person name="Mayer K."/>
            <person name="Melkozernov A."/>
            <person name="Murata T."/>
            <person name="Nelson D."/>
            <person name="Pils B."/>
            <person name="Prigge M."/>
            <person name="Reiss B."/>
            <person name="Renner T."/>
            <person name="Rombauts S."/>
            <person name="Rushton P."/>
            <person name="Sanderfoot A."/>
            <person name="Schween G."/>
            <person name="Shiu S.-H."/>
            <person name="Stueber K."/>
            <person name="Theodoulou F.L."/>
            <person name="Tu H."/>
            <person name="Van de Peer Y."/>
            <person name="Verrier P.J."/>
            <person name="Waters E."/>
            <person name="Wood A."/>
            <person name="Yang L."/>
            <person name="Cove D."/>
            <person name="Cuming A."/>
            <person name="Hasebe M."/>
            <person name="Lucas S."/>
            <person name="Mishler D.B."/>
            <person name="Reski R."/>
            <person name="Grigoriev I."/>
            <person name="Quatrano R.S."/>
            <person name="Boore J.L."/>
        </authorList>
    </citation>
    <scope>NUCLEOTIDE SEQUENCE [LARGE SCALE GENOMIC DNA]</scope>
    <source>
        <strain evidence="4 5">cv. Gransden 2004</strain>
    </source>
</reference>
<reference evidence="3 5" key="2">
    <citation type="journal article" date="2018" name="Plant J.">
        <title>The Physcomitrella patens chromosome-scale assembly reveals moss genome structure and evolution.</title>
        <authorList>
            <person name="Lang D."/>
            <person name="Ullrich K.K."/>
            <person name="Murat F."/>
            <person name="Fuchs J."/>
            <person name="Jenkins J."/>
            <person name="Haas F.B."/>
            <person name="Piednoel M."/>
            <person name="Gundlach H."/>
            <person name="Van Bel M."/>
            <person name="Meyberg R."/>
            <person name="Vives C."/>
            <person name="Morata J."/>
            <person name="Symeonidi A."/>
            <person name="Hiss M."/>
            <person name="Muchero W."/>
            <person name="Kamisugi Y."/>
            <person name="Saleh O."/>
            <person name="Blanc G."/>
            <person name="Decker E.L."/>
            <person name="van Gessel N."/>
            <person name="Grimwood J."/>
            <person name="Hayes R.D."/>
            <person name="Graham S.W."/>
            <person name="Gunter L.E."/>
            <person name="McDaniel S.F."/>
            <person name="Hoernstein S.N.W."/>
            <person name="Larsson A."/>
            <person name="Li F.W."/>
            <person name="Perroud P.F."/>
            <person name="Phillips J."/>
            <person name="Ranjan P."/>
            <person name="Rokshar D.S."/>
            <person name="Rothfels C.J."/>
            <person name="Schneider L."/>
            <person name="Shu S."/>
            <person name="Stevenson D.W."/>
            <person name="Thummler F."/>
            <person name="Tillich M."/>
            <person name="Villarreal Aguilar J.C."/>
            <person name="Widiez T."/>
            <person name="Wong G.K."/>
            <person name="Wymore A."/>
            <person name="Zhang Y."/>
            <person name="Zimmer A.D."/>
            <person name="Quatrano R.S."/>
            <person name="Mayer K.F.X."/>
            <person name="Goodstein D."/>
            <person name="Casacuberta J.M."/>
            <person name="Vandepoele K."/>
            <person name="Reski R."/>
            <person name="Cuming A.C."/>
            <person name="Tuskan G.A."/>
            <person name="Maumus F."/>
            <person name="Salse J."/>
            <person name="Schmutz J."/>
            <person name="Rensing S.A."/>
        </authorList>
    </citation>
    <scope>NUCLEOTIDE SEQUENCE [LARGE SCALE GENOMIC DNA]</scope>
    <source>
        <strain evidence="4 5">cv. Gransden 2004</strain>
    </source>
</reference>
<evidence type="ECO:0000313" key="3">
    <source>
        <dbReference type="EMBL" id="PNR54362.1"/>
    </source>
</evidence>
<dbReference type="KEGG" id="ppp:112282549"/>
<accession>A0A2K1KKR2</accession>
<evidence type="ECO:0008006" key="6">
    <source>
        <dbReference type="Google" id="ProtNLM"/>
    </source>
</evidence>
<keyword evidence="2" id="KW-0235">DNA replication</keyword>
<dbReference type="GO" id="GO:0034088">
    <property type="term" value="P:maintenance of mitotic sister chromatid cohesion"/>
    <property type="evidence" value="ECO:0000318"/>
    <property type="project" value="GO_Central"/>
</dbReference>
<evidence type="ECO:0000313" key="4">
    <source>
        <dbReference type="EnsemblPlants" id="Pp3c5_22720V3.1"/>
    </source>
</evidence>
<dbReference type="RefSeq" id="XP_024376034.1">
    <property type="nucleotide sequence ID" value="XM_024520266.2"/>
</dbReference>
<dbReference type="OrthoDB" id="5199543at2759"/>
<dbReference type="Gramene" id="Pp3c5_22720V3.1">
    <property type="protein sequence ID" value="Pp3c5_22720V3.1"/>
    <property type="gene ID" value="Pp3c5_22720"/>
</dbReference>
<evidence type="ECO:0000256" key="2">
    <source>
        <dbReference type="ARBA" id="ARBA00022705"/>
    </source>
</evidence>
<dbReference type="STRING" id="3218.A0A2K1KKR2"/>
<evidence type="ECO:0000256" key="1">
    <source>
        <dbReference type="ARBA" id="ARBA00007017"/>
    </source>
</evidence>
<dbReference type="EnsemblPlants" id="Pp3c5_22720V3.3">
    <property type="protein sequence ID" value="Pp3c5_22720V3.3"/>
    <property type="gene ID" value="Pp3c5_22720"/>
</dbReference>
<dbReference type="PANTHER" id="PTHR13395:SF6">
    <property type="entry name" value="SISTER CHROMATID COHESION PROTEIN DCC1"/>
    <property type="match status" value="1"/>
</dbReference>
<dbReference type="Pfam" id="PF09724">
    <property type="entry name" value="Dcc1"/>
    <property type="match status" value="1"/>
</dbReference>
<organism evidence="3">
    <name type="scientific">Physcomitrium patens</name>
    <name type="common">Spreading-leaved earth moss</name>
    <name type="synonym">Physcomitrella patens</name>
    <dbReference type="NCBI Taxonomy" id="3218"/>
    <lineage>
        <taxon>Eukaryota</taxon>
        <taxon>Viridiplantae</taxon>
        <taxon>Streptophyta</taxon>
        <taxon>Embryophyta</taxon>
        <taxon>Bryophyta</taxon>
        <taxon>Bryophytina</taxon>
        <taxon>Bryopsida</taxon>
        <taxon>Funariidae</taxon>
        <taxon>Funariales</taxon>
        <taxon>Funariaceae</taxon>
        <taxon>Physcomitrium</taxon>
    </lineage>
</organism>
<dbReference type="InterPro" id="IPR019128">
    <property type="entry name" value="Dcc1"/>
</dbReference>
<reference evidence="4" key="3">
    <citation type="submission" date="2020-12" db="UniProtKB">
        <authorList>
            <consortium name="EnsemblPlants"/>
        </authorList>
    </citation>
    <scope>IDENTIFICATION</scope>
</reference>
<dbReference type="GeneID" id="112282549"/>
<gene>
    <name evidence="4" type="primary">LOC112282549</name>
    <name evidence="3" type="ORF">PHYPA_008039</name>
</gene>
<dbReference type="RefSeq" id="XP_024376036.1">
    <property type="nucleotide sequence ID" value="XM_024520268.2"/>
</dbReference>